<evidence type="ECO:0000313" key="1">
    <source>
        <dbReference type="EMBL" id="KZV79734.1"/>
    </source>
</evidence>
<dbReference type="Proteomes" id="UP000077266">
    <property type="component" value="Unassembled WGS sequence"/>
</dbReference>
<dbReference type="InParanoid" id="A0A165B324"/>
<reference evidence="1 2" key="1">
    <citation type="journal article" date="2016" name="Mol. Biol. Evol.">
        <title>Comparative Genomics of Early-Diverging Mushroom-Forming Fungi Provides Insights into the Origins of Lignocellulose Decay Capabilities.</title>
        <authorList>
            <person name="Nagy L.G."/>
            <person name="Riley R."/>
            <person name="Tritt A."/>
            <person name="Adam C."/>
            <person name="Daum C."/>
            <person name="Floudas D."/>
            <person name="Sun H."/>
            <person name="Yadav J.S."/>
            <person name="Pangilinan J."/>
            <person name="Larsson K.H."/>
            <person name="Matsuura K."/>
            <person name="Barry K."/>
            <person name="Labutti K."/>
            <person name="Kuo R."/>
            <person name="Ohm R.A."/>
            <person name="Bhattacharya S.S."/>
            <person name="Shirouzu T."/>
            <person name="Yoshinaga Y."/>
            <person name="Martin F.M."/>
            <person name="Grigoriev I.V."/>
            <person name="Hibbett D.S."/>
        </authorList>
    </citation>
    <scope>NUCLEOTIDE SEQUENCE [LARGE SCALE GENOMIC DNA]</scope>
    <source>
        <strain evidence="1 2">HHB12029</strain>
    </source>
</reference>
<proteinExistence type="predicted"/>
<keyword evidence="2" id="KW-1185">Reference proteome</keyword>
<sequence length="112" mass="12423">MIGRALSKCDDEDRALELGQMLFSVDFISPILRIVTLENLQAFRPKDCDASIESMVGDLLTNVLAKYAPGRWPVIRQALVEMVSDEIRGAANVDEMIAKVDKDVKPSMSNPE</sequence>
<protein>
    <submittedName>
        <fullName evidence="1">Uncharacterized protein</fullName>
    </submittedName>
</protein>
<name>A0A165B324_EXIGL</name>
<dbReference type="AlphaFoldDB" id="A0A165B324"/>
<dbReference type="EMBL" id="KV426572">
    <property type="protein sequence ID" value="KZV79734.1"/>
    <property type="molecule type" value="Genomic_DNA"/>
</dbReference>
<accession>A0A165B324</accession>
<organism evidence="1 2">
    <name type="scientific">Exidia glandulosa HHB12029</name>
    <dbReference type="NCBI Taxonomy" id="1314781"/>
    <lineage>
        <taxon>Eukaryota</taxon>
        <taxon>Fungi</taxon>
        <taxon>Dikarya</taxon>
        <taxon>Basidiomycota</taxon>
        <taxon>Agaricomycotina</taxon>
        <taxon>Agaricomycetes</taxon>
        <taxon>Auriculariales</taxon>
        <taxon>Exidiaceae</taxon>
        <taxon>Exidia</taxon>
    </lineage>
</organism>
<gene>
    <name evidence="1" type="ORF">EXIGLDRAFT_734410</name>
</gene>
<evidence type="ECO:0000313" key="2">
    <source>
        <dbReference type="Proteomes" id="UP000077266"/>
    </source>
</evidence>